<name>A0A7R7XLZ3_9EURO</name>
<dbReference type="GO" id="GO:0005506">
    <property type="term" value="F:iron ion binding"/>
    <property type="evidence" value="ECO:0007669"/>
    <property type="project" value="InterPro"/>
</dbReference>
<keyword evidence="16" id="KW-1185">Reference proteome</keyword>
<dbReference type="PRINTS" id="PR00465">
    <property type="entry name" value="EP450IV"/>
</dbReference>
<keyword evidence="7 14" id="KW-1133">Transmembrane helix</keyword>
<dbReference type="InterPro" id="IPR036396">
    <property type="entry name" value="Cyt_P450_sf"/>
</dbReference>
<evidence type="ECO:0000256" key="2">
    <source>
        <dbReference type="ARBA" id="ARBA00004167"/>
    </source>
</evidence>
<proteinExistence type="inferred from homology"/>
<dbReference type="PANTHER" id="PTHR46206:SF2">
    <property type="entry name" value="CYTOCHROME P450 MONOOXYGENASE AUSG-RELATED"/>
    <property type="match status" value="1"/>
</dbReference>
<dbReference type="PANTHER" id="PTHR46206">
    <property type="entry name" value="CYTOCHROME P450"/>
    <property type="match status" value="1"/>
</dbReference>
<keyword evidence="11 14" id="KW-0472">Membrane</keyword>
<dbReference type="InterPro" id="IPR017972">
    <property type="entry name" value="Cyt_P450_CS"/>
</dbReference>
<dbReference type="FunFam" id="1.10.630.10:FF:000059">
    <property type="entry name" value="Cytochrome P450 monooxygenase"/>
    <property type="match status" value="1"/>
</dbReference>
<dbReference type="InterPro" id="IPR002403">
    <property type="entry name" value="Cyt_P450_E_grp-IV"/>
</dbReference>
<evidence type="ECO:0000256" key="10">
    <source>
        <dbReference type="ARBA" id="ARBA00023033"/>
    </source>
</evidence>
<evidence type="ECO:0008006" key="17">
    <source>
        <dbReference type="Google" id="ProtNLM"/>
    </source>
</evidence>
<evidence type="ECO:0000256" key="5">
    <source>
        <dbReference type="ARBA" id="ARBA00022692"/>
    </source>
</evidence>
<evidence type="ECO:0000256" key="8">
    <source>
        <dbReference type="ARBA" id="ARBA00023002"/>
    </source>
</evidence>
<evidence type="ECO:0000256" key="12">
    <source>
        <dbReference type="PIRSR" id="PIRSR602403-1"/>
    </source>
</evidence>
<comment type="subcellular location">
    <subcellularLocation>
        <location evidence="2">Membrane</location>
        <topology evidence="2">Single-pass membrane protein</topology>
    </subcellularLocation>
</comment>
<protein>
    <recommendedName>
        <fullName evidence="17">Cytochrome P450</fullName>
    </recommendedName>
</protein>
<evidence type="ECO:0000256" key="13">
    <source>
        <dbReference type="RuleBase" id="RU000461"/>
    </source>
</evidence>
<dbReference type="GO" id="GO:0020037">
    <property type="term" value="F:heme binding"/>
    <property type="evidence" value="ECO:0007669"/>
    <property type="project" value="InterPro"/>
</dbReference>
<keyword evidence="10 13" id="KW-0503">Monooxygenase</keyword>
<dbReference type="AlphaFoldDB" id="A0A7R7XLZ3"/>
<keyword evidence="4 12" id="KW-0349">Heme</keyword>
<dbReference type="EMBL" id="AP024445">
    <property type="protein sequence ID" value="BCS23009.1"/>
    <property type="molecule type" value="Genomic_DNA"/>
</dbReference>
<evidence type="ECO:0000256" key="7">
    <source>
        <dbReference type="ARBA" id="ARBA00022989"/>
    </source>
</evidence>
<dbReference type="Proteomes" id="UP000654913">
    <property type="component" value="Chromosome 3"/>
</dbReference>
<evidence type="ECO:0000313" key="16">
    <source>
        <dbReference type="Proteomes" id="UP000654913"/>
    </source>
</evidence>
<dbReference type="KEGG" id="apuu:APUU_31234S"/>
<dbReference type="GO" id="GO:0016705">
    <property type="term" value="F:oxidoreductase activity, acting on paired donors, with incorporation or reduction of molecular oxygen"/>
    <property type="evidence" value="ECO:0007669"/>
    <property type="project" value="InterPro"/>
</dbReference>
<dbReference type="GO" id="GO:0016020">
    <property type="term" value="C:membrane"/>
    <property type="evidence" value="ECO:0007669"/>
    <property type="project" value="UniProtKB-SubCell"/>
</dbReference>
<comment type="similarity">
    <text evidence="3 13">Belongs to the cytochrome P450 family.</text>
</comment>
<evidence type="ECO:0000256" key="14">
    <source>
        <dbReference type="SAM" id="Phobius"/>
    </source>
</evidence>
<evidence type="ECO:0000256" key="6">
    <source>
        <dbReference type="ARBA" id="ARBA00022723"/>
    </source>
</evidence>
<keyword evidence="5 14" id="KW-0812">Transmembrane</keyword>
<dbReference type="GO" id="GO:0019748">
    <property type="term" value="P:secondary metabolic process"/>
    <property type="evidence" value="ECO:0007669"/>
    <property type="project" value="UniProtKB-ARBA"/>
</dbReference>
<feature type="binding site" description="axial binding residue" evidence="12">
    <location>
        <position position="440"/>
    </location>
    <ligand>
        <name>heme</name>
        <dbReference type="ChEBI" id="CHEBI:30413"/>
    </ligand>
    <ligandPart>
        <name>Fe</name>
        <dbReference type="ChEBI" id="CHEBI:18248"/>
    </ligandPart>
</feature>
<dbReference type="GO" id="GO:0004497">
    <property type="term" value="F:monooxygenase activity"/>
    <property type="evidence" value="ECO:0007669"/>
    <property type="project" value="UniProtKB-KW"/>
</dbReference>
<dbReference type="GeneID" id="64973014"/>
<keyword evidence="9 12" id="KW-0408">Iron</keyword>
<evidence type="ECO:0000256" key="4">
    <source>
        <dbReference type="ARBA" id="ARBA00022617"/>
    </source>
</evidence>
<evidence type="ECO:0000256" key="9">
    <source>
        <dbReference type="ARBA" id="ARBA00023004"/>
    </source>
</evidence>
<reference evidence="15" key="2">
    <citation type="submission" date="2021-02" db="EMBL/GenBank/DDBJ databases">
        <title>Aspergillus puulaauensis MK2 genome sequence.</title>
        <authorList>
            <person name="Futagami T."/>
            <person name="Mori K."/>
            <person name="Kadooka C."/>
            <person name="Tanaka T."/>
        </authorList>
    </citation>
    <scope>NUCLEOTIDE SEQUENCE</scope>
    <source>
        <strain evidence="15">MK2</strain>
    </source>
</reference>
<evidence type="ECO:0000256" key="11">
    <source>
        <dbReference type="ARBA" id="ARBA00023136"/>
    </source>
</evidence>
<sequence length="502" mass="57682">MFPASRGLALSLVAVLLGWLYWFQNPQIYPLVNGKRRFGFRAVHAQRRFLSNARGLIQQGLAQWPVFRILTDNGYKLVLSPKYANEIRSHEDLNFVKAAVDRFHAEIPGFEVFKQATRADDILQDAIRTKMTQSLGSVTKPLSQEMGAALQTNWTDSPEWHTITLKPTILNIIAQISSRVFLGDRLCRNPDWLRITVDYTVDCFEAADTLRLWPALLRPIVSPYIPSCRKIRAEIQEARDIIFPVLEQRKKEKQDAIDRGDTPEKYNDAMEWMEQCAKGRPYDAAIAQLTFSVAAIHTTSDMLVQVLYDICGYEGLVEELREEVTTVLRADGWTKTALHKLRLMDSVMKESQRLKPSQIISMQRLAEKTIKLSDGTTIPKNTLLYVSSERMWDESIYPNPDQFDPYRFLRLRQTPGHEASAQLITPTPEHLGFGLGKHACPGRFFAANEMKVALCHILLKYDIKMTKEWEDPRPIRREVVLLADPRAKMVLRRRQTEIDLDI</sequence>
<feature type="transmembrane region" description="Helical" evidence="14">
    <location>
        <begin position="7"/>
        <end position="23"/>
    </location>
</feature>
<dbReference type="SUPFAM" id="SSF48264">
    <property type="entry name" value="Cytochrome P450"/>
    <property type="match status" value="1"/>
</dbReference>
<dbReference type="Pfam" id="PF00067">
    <property type="entry name" value="p450"/>
    <property type="match status" value="1"/>
</dbReference>
<evidence type="ECO:0000256" key="1">
    <source>
        <dbReference type="ARBA" id="ARBA00001971"/>
    </source>
</evidence>
<dbReference type="Gene3D" id="1.10.630.10">
    <property type="entry name" value="Cytochrome P450"/>
    <property type="match status" value="1"/>
</dbReference>
<dbReference type="OrthoDB" id="1844152at2759"/>
<reference evidence="15" key="1">
    <citation type="submission" date="2021-01" db="EMBL/GenBank/DDBJ databases">
        <authorList>
            <consortium name="Aspergillus puulaauensis MK2 genome sequencing consortium"/>
            <person name="Kazuki M."/>
            <person name="Futagami T."/>
        </authorList>
    </citation>
    <scope>NUCLEOTIDE SEQUENCE</scope>
    <source>
        <strain evidence="15">MK2</strain>
    </source>
</reference>
<keyword evidence="8 13" id="KW-0560">Oxidoreductase</keyword>
<gene>
    <name evidence="15" type="ORF">APUU_31234S</name>
</gene>
<evidence type="ECO:0000256" key="3">
    <source>
        <dbReference type="ARBA" id="ARBA00010617"/>
    </source>
</evidence>
<comment type="cofactor">
    <cofactor evidence="1 12">
        <name>heme</name>
        <dbReference type="ChEBI" id="CHEBI:30413"/>
    </cofactor>
</comment>
<organism evidence="15 16">
    <name type="scientific">Aspergillus puulaauensis</name>
    <dbReference type="NCBI Taxonomy" id="1220207"/>
    <lineage>
        <taxon>Eukaryota</taxon>
        <taxon>Fungi</taxon>
        <taxon>Dikarya</taxon>
        <taxon>Ascomycota</taxon>
        <taxon>Pezizomycotina</taxon>
        <taxon>Eurotiomycetes</taxon>
        <taxon>Eurotiomycetidae</taxon>
        <taxon>Eurotiales</taxon>
        <taxon>Aspergillaceae</taxon>
        <taxon>Aspergillus</taxon>
    </lineage>
</organism>
<evidence type="ECO:0000313" key="15">
    <source>
        <dbReference type="EMBL" id="BCS23009.1"/>
    </source>
</evidence>
<accession>A0A7R7XLZ3</accession>
<dbReference type="PROSITE" id="PS00086">
    <property type="entry name" value="CYTOCHROME_P450"/>
    <property type="match status" value="1"/>
</dbReference>
<dbReference type="CDD" id="cd11041">
    <property type="entry name" value="CYP503A1-like"/>
    <property type="match status" value="1"/>
</dbReference>
<dbReference type="RefSeq" id="XP_041555203.1">
    <property type="nucleotide sequence ID" value="XM_041702415.1"/>
</dbReference>
<keyword evidence="6 12" id="KW-0479">Metal-binding</keyword>
<dbReference type="InterPro" id="IPR001128">
    <property type="entry name" value="Cyt_P450"/>
</dbReference>